<sequence length="489" mass="53656">MTETEPVAEDPTAEQAVDDSPEDSASATDVETTESAEATRSEATETTEPTVEPEPAPDPDAGDEDPLAAASAATNGETDEDVFSEEAQWREATSIPALDPQDSATERDEGGPTVQQAAVRRRDESARSQRRPRQQQSERTQPPQRQQETERSATESETAPQVGQLKARLEAVAEEKSELEAARERLVAEVDRLETERDQAASERDEYREQASALESRVSSLEAEVDRLEAELEEARAAVADTGGAATETMSAEAALDGTNLFVRYGSKSGGTLEKAHAGEVNRSEVNENLRLEHHTGFETEGVAVDGEPYEEFLQGSIEYGFVRWVVEDLLYEIRETGNRNSLDELFDAIPKIDRAELRGDVTLKYTENGEEHREQQSFDVVLRDRMGNPLLVANLNGSRDPASEGMMRSLVEHTSRLRESNDSLGAAFLVTASYFAPDALETAADATGGGLLSRGRRKSFVKLSRKQGFHLCLVETRNGDFHVNVPEL</sequence>
<dbReference type="InterPro" id="IPR055949">
    <property type="entry name" value="DUF7527"/>
</dbReference>
<feature type="compositionally biased region" description="Acidic residues" evidence="1">
    <location>
        <begin position="55"/>
        <end position="66"/>
    </location>
</feature>
<evidence type="ECO:0000259" key="2">
    <source>
        <dbReference type="Pfam" id="PF24371"/>
    </source>
</evidence>
<dbReference type="Proteomes" id="UP000199451">
    <property type="component" value="Unassembled WGS sequence"/>
</dbReference>
<feature type="compositionally biased region" description="Acidic residues" evidence="1">
    <location>
        <begin position="1"/>
        <end position="22"/>
    </location>
</feature>
<keyword evidence="4" id="KW-1185">Reference proteome</keyword>
<dbReference type="Gene3D" id="1.20.5.1000">
    <property type="entry name" value="arf6 gtpase in complex with a specific effector, jip4"/>
    <property type="match status" value="1"/>
</dbReference>
<dbReference type="EMBL" id="FNHL01000001">
    <property type="protein sequence ID" value="SDM21715.1"/>
    <property type="molecule type" value="Genomic_DNA"/>
</dbReference>
<dbReference type="Pfam" id="PF24371">
    <property type="entry name" value="DUF7527"/>
    <property type="match status" value="1"/>
</dbReference>
<name>A0A1G9RH04_9EURY</name>
<gene>
    <name evidence="3" type="ORF">SAMN04487949_1308</name>
</gene>
<evidence type="ECO:0000313" key="3">
    <source>
        <dbReference type="EMBL" id="SDM21715.1"/>
    </source>
</evidence>
<evidence type="ECO:0000313" key="4">
    <source>
        <dbReference type="Proteomes" id="UP000199451"/>
    </source>
</evidence>
<evidence type="ECO:0000256" key="1">
    <source>
        <dbReference type="SAM" id="MobiDB-lite"/>
    </source>
</evidence>
<protein>
    <recommendedName>
        <fullName evidence="2">DUF7527 domain-containing protein</fullName>
    </recommendedName>
</protein>
<feature type="compositionally biased region" description="Low complexity" evidence="1">
    <location>
        <begin position="134"/>
        <end position="146"/>
    </location>
</feature>
<feature type="region of interest" description="Disordered" evidence="1">
    <location>
        <begin position="1"/>
        <end position="179"/>
    </location>
</feature>
<feature type="compositionally biased region" description="Basic and acidic residues" evidence="1">
    <location>
        <begin position="167"/>
        <end position="179"/>
    </location>
</feature>
<feature type="compositionally biased region" description="Basic and acidic residues" evidence="1">
    <location>
        <begin position="194"/>
        <end position="209"/>
    </location>
</feature>
<feature type="domain" description="DUF7527" evidence="2">
    <location>
        <begin position="250"/>
        <end position="489"/>
    </location>
</feature>
<organism evidence="3 4">
    <name type="scientific">Halogranum gelatinilyticum</name>
    <dbReference type="NCBI Taxonomy" id="660521"/>
    <lineage>
        <taxon>Archaea</taxon>
        <taxon>Methanobacteriati</taxon>
        <taxon>Methanobacteriota</taxon>
        <taxon>Stenosarchaea group</taxon>
        <taxon>Halobacteria</taxon>
        <taxon>Halobacteriales</taxon>
        <taxon>Haloferacaceae</taxon>
    </lineage>
</organism>
<accession>A0A1G9RH04</accession>
<reference evidence="4" key="1">
    <citation type="submission" date="2016-10" db="EMBL/GenBank/DDBJ databases">
        <authorList>
            <person name="Varghese N."/>
            <person name="Submissions S."/>
        </authorList>
    </citation>
    <scope>NUCLEOTIDE SEQUENCE [LARGE SCALE GENOMIC DNA]</scope>
    <source>
        <strain evidence="4">CGMCC 1.10119</strain>
    </source>
</reference>
<dbReference type="AlphaFoldDB" id="A0A1G9RH04"/>
<feature type="region of interest" description="Disordered" evidence="1">
    <location>
        <begin position="194"/>
        <end position="215"/>
    </location>
</feature>
<proteinExistence type="predicted"/>